<dbReference type="InterPro" id="IPR015868">
    <property type="entry name" value="Glutaminase"/>
</dbReference>
<dbReference type="Gene3D" id="3.40.710.10">
    <property type="entry name" value="DD-peptidase/beta-lactamase superfamily"/>
    <property type="match status" value="1"/>
</dbReference>
<dbReference type="OMA" id="FACPLSG"/>
<evidence type="ECO:0000256" key="4">
    <source>
        <dbReference type="ARBA" id="ARBA00022801"/>
    </source>
</evidence>
<evidence type="ECO:0000256" key="5">
    <source>
        <dbReference type="ARBA" id="ARBA00049534"/>
    </source>
</evidence>
<evidence type="ECO:0000313" key="8">
    <source>
        <dbReference type="Proteomes" id="UP000013827"/>
    </source>
</evidence>
<comment type="subunit">
    <text evidence="2">Homotetramer.</text>
</comment>
<reference evidence="8" key="1">
    <citation type="journal article" date="2013" name="Nature">
        <title>Pan genome of the phytoplankton Emiliania underpins its global distribution.</title>
        <authorList>
            <person name="Read B.A."/>
            <person name="Kegel J."/>
            <person name="Klute M.J."/>
            <person name="Kuo A."/>
            <person name="Lefebvre S.C."/>
            <person name="Maumus F."/>
            <person name="Mayer C."/>
            <person name="Miller J."/>
            <person name="Monier A."/>
            <person name="Salamov A."/>
            <person name="Young J."/>
            <person name="Aguilar M."/>
            <person name="Claverie J.M."/>
            <person name="Frickenhaus S."/>
            <person name="Gonzalez K."/>
            <person name="Herman E.K."/>
            <person name="Lin Y.C."/>
            <person name="Napier J."/>
            <person name="Ogata H."/>
            <person name="Sarno A.F."/>
            <person name="Shmutz J."/>
            <person name="Schroeder D."/>
            <person name="de Vargas C."/>
            <person name="Verret F."/>
            <person name="von Dassow P."/>
            <person name="Valentin K."/>
            <person name="Van de Peer Y."/>
            <person name="Wheeler G."/>
            <person name="Dacks J.B."/>
            <person name="Delwiche C.F."/>
            <person name="Dyhrman S.T."/>
            <person name="Glockner G."/>
            <person name="John U."/>
            <person name="Richards T."/>
            <person name="Worden A.Z."/>
            <person name="Zhang X."/>
            <person name="Grigoriev I.V."/>
            <person name="Allen A.E."/>
            <person name="Bidle K."/>
            <person name="Borodovsky M."/>
            <person name="Bowler C."/>
            <person name="Brownlee C."/>
            <person name="Cock J.M."/>
            <person name="Elias M."/>
            <person name="Gladyshev V.N."/>
            <person name="Groth M."/>
            <person name="Guda C."/>
            <person name="Hadaegh A."/>
            <person name="Iglesias-Rodriguez M.D."/>
            <person name="Jenkins J."/>
            <person name="Jones B.M."/>
            <person name="Lawson T."/>
            <person name="Leese F."/>
            <person name="Lindquist E."/>
            <person name="Lobanov A."/>
            <person name="Lomsadze A."/>
            <person name="Malik S.B."/>
            <person name="Marsh M.E."/>
            <person name="Mackinder L."/>
            <person name="Mock T."/>
            <person name="Mueller-Roeber B."/>
            <person name="Pagarete A."/>
            <person name="Parker M."/>
            <person name="Probert I."/>
            <person name="Quesneville H."/>
            <person name="Raines C."/>
            <person name="Rensing S.A."/>
            <person name="Riano-Pachon D.M."/>
            <person name="Richier S."/>
            <person name="Rokitta S."/>
            <person name="Shiraiwa Y."/>
            <person name="Soanes D.M."/>
            <person name="van der Giezen M."/>
            <person name="Wahlund T.M."/>
            <person name="Williams B."/>
            <person name="Wilson W."/>
            <person name="Wolfe G."/>
            <person name="Wurch L.L."/>
        </authorList>
    </citation>
    <scope>NUCLEOTIDE SEQUENCE</scope>
</reference>
<dbReference type="Pfam" id="PF12796">
    <property type="entry name" value="Ank_2"/>
    <property type="match status" value="1"/>
</dbReference>
<dbReference type="SUPFAM" id="SSF56601">
    <property type="entry name" value="beta-lactamase/transpeptidase-like"/>
    <property type="match status" value="1"/>
</dbReference>
<evidence type="ECO:0000256" key="3">
    <source>
        <dbReference type="ARBA" id="ARBA00012918"/>
    </source>
</evidence>
<dbReference type="PROSITE" id="PS50088">
    <property type="entry name" value="ANK_REPEAT"/>
    <property type="match status" value="1"/>
</dbReference>
<dbReference type="Proteomes" id="UP000013827">
    <property type="component" value="Unassembled WGS sequence"/>
</dbReference>
<keyword evidence="6" id="KW-0040">ANK repeat</keyword>
<name>A0A0D3JVY6_EMIH1</name>
<dbReference type="PROSITE" id="PS50297">
    <property type="entry name" value="ANK_REP_REGION"/>
    <property type="match status" value="1"/>
</dbReference>
<dbReference type="GO" id="GO:0006537">
    <property type="term" value="P:glutamate biosynthetic process"/>
    <property type="evidence" value="ECO:0007669"/>
    <property type="project" value="TreeGrafter"/>
</dbReference>
<dbReference type="PANTHER" id="PTHR12544">
    <property type="entry name" value="GLUTAMINASE"/>
    <property type="match status" value="1"/>
</dbReference>
<evidence type="ECO:0000256" key="2">
    <source>
        <dbReference type="ARBA" id="ARBA00011881"/>
    </source>
</evidence>
<evidence type="ECO:0000256" key="6">
    <source>
        <dbReference type="PROSITE-ProRule" id="PRU00023"/>
    </source>
</evidence>
<dbReference type="GO" id="GO:0004359">
    <property type="term" value="F:glutaminase activity"/>
    <property type="evidence" value="ECO:0007669"/>
    <property type="project" value="UniProtKB-EC"/>
</dbReference>
<sequence length="532" mass="57515">MLESTVSSAFLVKLLEGSGLQRGDARLTDFYGKLRDLDALEVDRPLTLAVFDKLVAPCRDIIYLAISGDLSIPDFSAFGSTLEKIYSKINEIKSGANASYIPQLAQVNPEQFGISVTTVSGQHLSIGDSDVPFCIQSCSKPLSYLMALGEHGSAYVHRCVGTEPSGQRFNEMVLKDAPEPKQPSRRIPHNPMINAGAMMMCSMLSPKLTREERLEKVLDTWRALTAGAGPDPVGYDDATYQSESATADRNWCLAYMMKESGAFPPCFTSLSETLELYFQICSILCTSRGMSVMAATLANGGLNPITGERVFAADDVRRVLPLMLTCGMYDFSGQWAFDVGLPAKSGVGGCVFMVIPNVCGIAVWSPRLDPVGNSVRAVAVAQELCRTYALHNFEVFSGLSRHKVDLSKRRKNEESIKAIAAVLFAASHGDVRALRSHHIAGMDIYASDYDQRTALHIAAAAGHVDAVEYLGAWPNSADRFGNTPLSDAIREGHDACKELLTSASKAVAKKSLLERLEESSAAETAETATEAA</sequence>
<dbReference type="InterPro" id="IPR012338">
    <property type="entry name" value="Beta-lactam/transpept-like"/>
</dbReference>
<dbReference type="PANTHER" id="PTHR12544:SF29">
    <property type="entry name" value="GLUTAMINASE"/>
    <property type="match status" value="1"/>
</dbReference>
<dbReference type="Gene3D" id="1.25.40.20">
    <property type="entry name" value="Ankyrin repeat-containing domain"/>
    <property type="match status" value="1"/>
</dbReference>
<dbReference type="RefSeq" id="XP_005780100.1">
    <property type="nucleotide sequence ID" value="XM_005780043.1"/>
</dbReference>
<dbReference type="InterPro" id="IPR036770">
    <property type="entry name" value="Ankyrin_rpt-contain_sf"/>
</dbReference>
<keyword evidence="8" id="KW-1185">Reference proteome</keyword>
<evidence type="ECO:0000313" key="7">
    <source>
        <dbReference type="EnsemblProtists" id="EOD27671"/>
    </source>
</evidence>
<comment type="similarity">
    <text evidence="1">Belongs to the glutaminase family.</text>
</comment>
<dbReference type="HAMAP" id="MF_00313">
    <property type="entry name" value="Glutaminase"/>
    <property type="match status" value="1"/>
</dbReference>
<dbReference type="SUPFAM" id="SSF48403">
    <property type="entry name" value="Ankyrin repeat"/>
    <property type="match status" value="1"/>
</dbReference>
<accession>A0A0D3JVY6</accession>
<dbReference type="STRING" id="2903.R1EXE2"/>
<dbReference type="Pfam" id="PF04960">
    <property type="entry name" value="Glutaminase"/>
    <property type="match status" value="1"/>
</dbReference>
<dbReference type="InterPro" id="IPR002110">
    <property type="entry name" value="Ankyrin_rpt"/>
</dbReference>
<proteinExistence type="inferred from homology"/>
<organism evidence="7 8">
    <name type="scientific">Emiliania huxleyi (strain CCMP1516)</name>
    <dbReference type="NCBI Taxonomy" id="280463"/>
    <lineage>
        <taxon>Eukaryota</taxon>
        <taxon>Haptista</taxon>
        <taxon>Haptophyta</taxon>
        <taxon>Prymnesiophyceae</taxon>
        <taxon>Isochrysidales</taxon>
        <taxon>Noelaerhabdaceae</taxon>
        <taxon>Emiliania</taxon>
    </lineage>
</organism>
<dbReference type="FunFam" id="3.40.710.10:FF:000005">
    <property type="entry name" value="Glutaminase"/>
    <property type="match status" value="1"/>
</dbReference>
<dbReference type="eggNOG" id="KOG0506">
    <property type="taxonomic scope" value="Eukaryota"/>
</dbReference>
<keyword evidence="4" id="KW-0378">Hydrolase</keyword>
<dbReference type="KEGG" id="ehx:EMIHUDRAFT_64305"/>
<dbReference type="NCBIfam" id="TIGR03814">
    <property type="entry name" value="Gln_ase"/>
    <property type="match status" value="1"/>
</dbReference>
<dbReference type="GO" id="GO:0006543">
    <property type="term" value="P:L-glutamine catabolic process"/>
    <property type="evidence" value="ECO:0007669"/>
    <property type="project" value="TreeGrafter"/>
</dbReference>
<dbReference type="EC" id="3.5.1.2" evidence="3"/>
<dbReference type="HOGENOM" id="CLU_016439_1_0_1"/>
<dbReference type="EnsemblProtists" id="EOD27671">
    <property type="protein sequence ID" value="EOD27671"/>
    <property type="gene ID" value="EMIHUDRAFT_64305"/>
</dbReference>
<reference evidence="7" key="2">
    <citation type="submission" date="2024-10" db="UniProtKB">
        <authorList>
            <consortium name="EnsemblProtists"/>
        </authorList>
    </citation>
    <scope>IDENTIFICATION</scope>
</reference>
<protein>
    <recommendedName>
        <fullName evidence="3">glutaminase</fullName>
        <ecNumber evidence="3">3.5.1.2</ecNumber>
    </recommendedName>
</protein>
<dbReference type="PaxDb" id="2903-EOD27671"/>
<feature type="repeat" description="ANK" evidence="6">
    <location>
        <begin position="450"/>
        <end position="470"/>
    </location>
</feature>
<dbReference type="AlphaFoldDB" id="A0A0D3JVY6"/>
<comment type="catalytic activity">
    <reaction evidence="5">
        <text>L-glutamine + H2O = L-glutamate + NH4(+)</text>
        <dbReference type="Rhea" id="RHEA:15889"/>
        <dbReference type="ChEBI" id="CHEBI:15377"/>
        <dbReference type="ChEBI" id="CHEBI:28938"/>
        <dbReference type="ChEBI" id="CHEBI:29985"/>
        <dbReference type="ChEBI" id="CHEBI:58359"/>
        <dbReference type="EC" id="3.5.1.2"/>
    </reaction>
</comment>
<dbReference type="GeneID" id="17273216"/>
<evidence type="ECO:0000256" key="1">
    <source>
        <dbReference type="ARBA" id="ARBA00011076"/>
    </source>
</evidence>